<accession>A0A653BN96</accession>
<dbReference type="Proteomes" id="UP000410492">
    <property type="component" value="Unassembled WGS sequence"/>
</dbReference>
<dbReference type="AlphaFoldDB" id="A0A653BN96"/>
<keyword evidence="2" id="KW-1185">Reference proteome</keyword>
<sequence length="265" mass="29679">MIEVSEIGSRDSRFESSYSVIFVASTFGSMMIPQDIQEEAKLDAMQRVWQSSRRGASSSTAFFEEVNQTEDILTLPLQAPRPSNGPCVPPPHVSSCEVDSESELWEIQEPLATPKSAYHVPTPEKGPLVLDASSLGDMPAQYTICHLEPHQMPVVGVYCDKRVVPGFKYRVRPLPEVGKPSNTHRCLFNDKALVLKSIGRGYARRFTFDNDHFWSDNRPEGYAFELELVSEGDKFTFFDTNKEPYGTVEIIKLEKRLQPGAGTAT</sequence>
<gene>
    <name evidence="1" type="ORF">CALMAC_LOCUS2257</name>
</gene>
<name>A0A653BN96_CALMS</name>
<proteinExistence type="predicted"/>
<protein>
    <submittedName>
        <fullName evidence="1">Uncharacterized protein</fullName>
    </submittedName>
</protein>
<evidence type="ECO:0000313" key="2">
    <source>
        <dbReference type="Proteomes" id="UP000410492"/>
    </source>
</evidence>
<evidence type="ECO:0000313" key="1">
    <source>
        <dbReference type="EMBL" id="VEN36775.1"/>
    </source>
</evidence>
<dbReference type="EMBL" id="CAACVG010002666">
    <property type="protein sequence ID" value="VEN36775.1"/>
    <property type="molecule type" value="Genomic_DNA"/>
</dbReference>
<reference evidence="1 2" key="1">
    <citation type="submission" date="2019-01" db="EMBL/GenBank/DDBJ databases">
        <authorList>
            <person name="Sayadi A."/>
        </authorList>
    </citation>
    <scope>NUCLEOTIDE SEQUENCE [LARGE SCALE GENOMIC DNA]</scope>
</reference>
<dbReference type="OrthoDB" id="5953973at2759"/>
<organism evidence="1 2">
    <name type="scientific">Callosobruchus maculatus</name>
    <name type="common">Southern cowpea weevil</name>
    <name type="synonym">Pulse bruchid</name>
    <dbReference type="NCBI Taxonomy" id="64391"/>
    <lineage>
        <taxon>Eukaryota</taxon>
        <taxon>Metazoa</taxon>
        <taxon>Ecdysozoa</taxon>
        <taxon>Arthropoda</taxon>
        <taxon>Hexapoda</taxon>
        <taxon>Insecta</taxon>
        <taxon>Pterygota</taxon>
        <taxon>Neoptera</taxon>
        <taxon>Endopterygota</taxon>
        <taxon>Coleoptera</taxon>
        <taxon>Polyphaga</taxon>
        <taxon>Cucujiformia</taxon>
        <taxon>Chrysomeloidea</taxon>
        <taxon>Chrysomelidae</taxon>
        <taxon>Bruchinae</taxon>
        <taxon>Bruchini</taxon>
        <taxon>Callosobruchus</taxon>
    </lineage>
</organism>